<feature type="transmembrane region" description="Helical" evidence="2">
    <location>
        <begin position="215"/>
        <end position="236"/>
    </location>
</feature>
<feature type="region of interest" description="Disordered" evidence="1">
    <location>
        <begin position="1"/>
        <end position="21"/>
    </location>
</feature>
<feature type="transmembrane region" description="Helical" evidence="2">
    <location>
        <begin position="438"/>
        <end position="456"/>
    </location>
</feature>
<feature type="transmembrane region" description="Helical" evidence="2">
    <location>
        <begin position="402"/>
        <end position="426"/>
    </location>
</feature>
<feature type="transmembrane region" description="Helical" evidence="2">
    <location>
        <begin position="85"/>
        <end position="105"/>
    </location>
</feature>
<dbReference type="EMBL" id="JAEACQ010000219">
    <property type="protein sequence ID" value="MBL7629192.1"/>
    <property type="molecule type" value="Genomic_DNA"/>
</dbReference>
<keyword evidence="2" id="KW-1133">Transmembrane helix</keyword>
<evidence type="ECO:0000313" key="3">
    <source>
        <dbReference type="EMBL" id="MBL7629192.1"/>
    </source>
</evidence>
<dbReference type="Proteomes" id="UP000604475">
    <property type="component" value="Unassembled WGS sequence"/>
</dbReference>
<protein>
    <submittedName>
        <fullName evidence="3">Uncharacterized protein</fullName>
    </submittedName>
</protein>
<feature type="transmembrane region" description="Helical" evidence="2">
    <location>
        <begin position="276"/>
        <end position="299"/>
    </location>
</feature>
<accession>A0A937UPK4</accession>
<feature type="transmembrane region" description="Helical" evidence="2">
    <location>
        <begin position="117"/>
        <end position="136"/>
    </location>
</feature>
<feature type="region of interest" description="Disordered" evidence="1">
    <location>
        <begin position="519"/>
        <end position="557"/>
    </location>
</feature>
<name>A0A937UPK4_9ACTN</name>
<evidence type="ECO:0000313" key="4">
    <source>
        <dbReference type="Proteomes" id="UP000604475"/>
    </source>
</evidence>
<feature type="transmembrane region" description="Helical" evidence="2">
    <location>
        <begin position="562"/>
        <end position="581"/>
    </location>
</feature>
<sequence length="636" mass="63140">MRVRRAVLPPGATSQTLPALRPPPVRATPWAGSAPAWLLAAGACAAIATVTAEGRLGPRDPRAIDPTSWLGILPPAPPTGTTRGALAGIAALAVIALCALWITLVRGAWTGRLGARAVSAASLAWCAPFALGPPLFSRDAYAYAAQGELARRGLDPATHGVLALAADPSGAVFSDAVDPRWRETHTPYGGAAVAVEKAAAAVGHLFGVGPAGALVTLRVVALVSVAVLVCCTVRLAQGAAGAPAAPTDGGDVIGGPSGDRVRAVALALVAANPVTLIHLVGGAHLDALVAAALAGALLVDRYGRRPPAGAPDTPGPLSWPAVAATALACLAGMVKATALLGVAWLVLAHARRARSSGPRAVAAAVAVDLVVTAGVGGLSVLASGFAPTWIGALATSSELTTGIAPASILATLLSALASLVGVDVAAGRGSALLAGCRAVTLAAAGVVVAVLLWRGWRGRPRDGQAPDGERDGSDEWDGLKVLGVGGLAVALGSPVLYPWYLAPALPMLAVLTARGPSRRASRVAGPPDLEAGPEGPRPLADTADDRAEHGGGAAGRRPRPSWIGVGAVCALSVWLCLATLSPLAETWRLLGPRGPAGPVPLVAAVAVATAALTAAGAAGARALAGGQRRRRRAAAR</sequence>
<gene>
    <name evidence="3" type="ORF">I7412_18900</name>
</gene>
<reference evidence="3" key="1">
    <citation type="submission" date="2020-12" db="EMBL/GenBank/DDBJ databases">
        <title>Genomic characterization of non-nitrogen-fixing Frankia strains.</title>
        <authorList>
            <person name="Carlos-Shanley C."/>
            <person name="Guerra T."/>
            <person name="Hahn D."/>
        </authorList>
    </citation>
    <scope>NUCLEOTIDE SEQUENCE</scope>
    <source>
        <strain evidence="3">CN6</strain>
    </source>
</reference>
<evidence type="ECO:0000256" key="2">
    <source>
        <dbReference type="SAM" id="Phobius"/>
    </source>
</evidence>
<keyword evidence="2" id="KW-0812">Transmembrane</keyword>
<proteinExistence type="predicted"/>
<keyword evidence="2" id="KW-0472">Membrane</keyword>
<organism evidence="3 4">
    <name type="scientific">Frankia nepalensis</name>
    <dbReference type="NCBI Taxonomy" id="1836974"/>
    <lineage>
        <taxon>Bacteria</taxon>
        <taxon>Bacillati</taxon>
        <taxon>Actinomycetota</taxon>
        <taxon>Actinomycetes</taxon>
        <taxon>Frankiales</taxon>
        <taxon>Frankiaceae</taxon>
        <taxon>Frankia</taxon>
    </lineage>
</organism>
<feature type="transmembrane region" description="Helical" evidence="2">
    <location>
        <begin position="319"/>
        <end position="348"/>
    </location>
</feature>
<dbReference type="Pfam" id="PF26314">
    <property type="entry name" value="MptA_B_family"/>
    <property type="match status" value="2"/>
</dbReference>
<evidence type="ECO:0000256" key="1">
    <source>
        <dbReference type="SAM" id="MobiDB-lite"/>
    </source>
</evidence>
<feature type="transmembrane region" description="Helical" evidence="2">
    <location>
        <begin position="601"/>
        <end position="624"/>
    </location>
</feature>
<dbReference type="AlphaFoldDB" id="A0A937UPK4"/>
<feature type="transmembrane region" description="Helical" evidence="2">
    <location>
        <begin position="360"/>
        <end position="382"/>
    </location>
</feature>
<keyword evidence="4" id="KW-1185">Reference proteome</keyword>
<comment type="caution">
    <text evidence="3">The sequence shown here is derived from an EMBL/GenBank/DDBJ whole genome shotgun (WGS) entry which is preliminary data.</text>
</comment>